<dbReference type="Gene3D" id="3.90.1590.10">
    <property type="entry name" value="glutathione-dependent formaldehyde- activating enzyme (gfa)"/>
    <property type="match status" value="1"/>
</dbReference>
<dbReference type="EMBL" id="KZ613945">
    <property type="protein sequence ID" value="PMD41043.1"/>
    <property type="molecule type" value="Genomic_DNA"/>
</dbReference>
<comment type="similarity">
    <text evidence="1">Belongs to the Gfa family.</text>
</comment>
<dbReference type="InterPro" id="IPR011057">
    <property type="entry name" value="Mss4-like_sf"/>
</dbReference>
<keyword evidence="8" id="KW-1185">Reference proteome</keyword>
<protein>
    <recommendedName>
        <fullName evidence="6">CENP-V/GFA domain-containing protein</fullName>
    </recommendedName>
</protein>
<evidence type="ECO:0000259" key="6">
    <source>
        <dbReference type="PROSITE" id="PS51891"/>
    </source>
</evidence>
<feature type="compositionally biased region" description="Basic and acidic residues" evidence="5">
    <location>
        <begin position="195"/>
        <end position="207"/>
    </location>
</feature>
<dbReference type="OrthoDB" id="5422068at2759"/>
<organism evidence="7 8">
    <name type="scientific">Hyaloscypha variabilis (strain UAMH 11265 / GT02V1 / F)</name>
    <name type="common">Meliniomyces variabilis</name>
    <dbReference type="NCBI Taxonomy" id="1149755"/>
    <lineage>
        <taxon>Eukaryota</taxon>
        <taxon>Fungi</taxon>
        <taxon>Dikarya</taxon>
        <taxon>Ascomycota</taxon>
        <taxon>Pezizomycotina</taxon>
        <taxon>Leotiomycetes</taxon>
        <taxon>Helotiales</taxon>
        <taxon>Hyaloscyphaceae</taxon>
        <taxon>Hyaloscypha</taxon>
        <taxon>Hyaloscypha variabilis</taxon>
    </lineage>
</organism>
<evidence type="ECO:0000256" key="3">
    <source>
        <dbReference type="ARBA" id="ARBA00022833"/>
    </source>
</evidence>
<feature type="region of interest" description="Disordered" evidence="5">
    <location>
        <begin position="187"/>
        <end position="207"/>
    </location>
</feature>
<evidence type="ECO:0000256" key="2">
    <source>
        <dbReference type="ARBA" id="ARBA00022723"/>
    </source>
</evidence>
<dbReference type="Proteomes" id="UP000235786">
    <property type="component" value="Unassembled WGS sequence"/>
</dbReference>
<dbReference type="AlphaFoldDB" id="A0A2J6RRD0"/>
<dbReference type="SUPFAM" id="SSF51316">
    <property type="entry name" value="Mss4-like"/>
    <property type="match status" value="1"/>
</dbReference>
<evidence type="ECO:0000256" key="5">
    <source>
        <dbReference type="SAM" id="MobiDB-lite"/>
    </source>
</evidence>
<evidence type="ECO:0000256" key="1">
    <source>
        <dbReference type="ARBA" id="ARBA00005495"/>
    </source>
</evidence>
<name>A0A2J6RRD0_HYAVF</name>
<gene>
    <name evidence="7" type="ORF">L207DRAFT_512424</name>
</gene>
<proteinExistence type="inferred from homology"/>
<accession>A0A2J6RRD0</accession>
<keyword evidence="3" id="KW-0862">Zinc</keyword>
<evidence type="ECO:0000313" key="7">
    <source>
        <dbReference type="EMBL" id="PMD41043.1"/>
    </source>
</evidence>
<evidence type="ECO:0000313" key="8">
    <source>
        <dbReference type="Proteomes" id="UP000235786"/>
    </source>
</evidence>
<dbReference type="STRING" id="1149755.A0A2J6RRD0"/>
<keyword evidence="2" id="KW-0479">Metal-binding</keyword>
<dbReference type="GO" id="GO:0016846">
    <property type="term" value="F:carbon-sulfur lyase activity"/>
    <property type="evidence" value="ECO:0007669"/>
    <property type="project" value="InterPro"/>
</dbReference>
<dbReference type="PROSITE" id="PS51891">
    <property type="entry name" value="CENP_V_GFA"/>
    <property type="match status" value="1"/>
</dbReference>
<dbReference type="PANTHER" id="PTHR33337:SF40">
    <property type="entry name" value="CENP-V_GFA DOMAIN-CONTAINING PROTEIN-RELATED"/>
    <property type="match status" value="1"/>
</dbReference>
<feature type="domain" description="CENP-V/GFA" evidence="6">
    <location>
        <begin position="11"/>
        <end position="171"/>
    </location>
</feature>
<reference evidence="7 8" key="1">
    <citation type="submission" date="2016-04" db="EMBL/GenBank/DDBJ databases">
        <title>A degradative enzymes factory behind the ericoid mycorrhizal symbiosis.</title>
        <authorList>
            <consortium name="DOE Joint Genome Institute"/>
            <person name="Martino E."/>
            <person name="Morin E."/>
            <person name="Grelet G."/>
            <person name="Kuo A."/>
            <person name="Kohler A."/>
            <person name="Daghino S."/>
            <person name="Barry K."/>
            <person name="Choi C."/>
            <person name="Cichocki N."/>
            <person name="Clum A."/>
            <person name="Copeland A."/>
            <person name="Hainaut M."/>
            <person name="Haridas S."/>
            <person name="Labutti K."/>
            <person name="Lindquist E."/>
            <person name="Lipzen A."/>
            <person name="Khouja H.-R."/>
            <person name="Murat C."/>
            <person name="Ohm R."/>
            <person name="Olson A."/>
            <person name="Spatafora J."/>
            <person name="Veneault-Fourrey C."/>
            <person name="Henrissat B."/>
            <person name="Grigoriev I."/>
            <person name="Martin F."/>
            <person name="Perotto S."/>
        </authorList>
    </citation>
    <scope>NUCLEOTIDE SEQUENCE [LARGE SCALE GENOMIC DNA]</scope>
    <source>
        <strain evidence="7 8">F</strain>
    </source>
</reference>
<evidence type="ECO:0000256" key="4">
    <source>
        <dbReference type="ARBA" id="ARBA00023239"/>
    </source>
</evidence>
<sequence length="207" mass="23140">MSSLSPNAFTLRGGCDCRSIRYTISVPDLSSRLILPREDPTGAEVRSPEIFLDHCDKCRRVSGALVQAWFSCPQDWVEWGTTSALESPTFTRLNTADLTSSQPGNLPIINYASSEGVIRSFCGKCGTNLLYMRERRPEEDDTLMVDIVLGSLDGESLERQGVRPDRHFYWDSGVNWIKKLVTEGDRSLNENGEGLPKHPDSSRKEVV</sequence>
<dbReference type="GO" id="GO:0046872">
    <property type="term" value="F:metal ion binding"/>
    <property type="evidence" value="ECO:0007669"/>
    <property type="project" value="UniProtKB-KW"/>
</dbReference>
<dbReference type="InterPro" id="IPR006913">
    <property type="entry name" value="CENP-V/GFA"/>
</dbReference>
<dbReference type="PANTHER" id="PTHR33337">
    <property type="entry name" value="GFA DOMAIN-CONTAINING PROTEIN"/>
    <property type="match status" value="1"/>
</dbReference>
<keyword evidence="4" id="KW-0456">Lyase</keyword>